<gene>
    <name evidence="2" type="ORF">PG994_007081</name>
</gene>
<sequence length="1558" mass="171933">MSPWRTARAPTSPPAIPRGGEMLAYFSTLMSTPGMTLDQILRDHFTPHELRKFMPTIDEPFAKWQREDTELFKRTLETRFKGVLPTLGMKMTMLYFGLPVAPMKLGGNQYVTTSDLMEPQDEVVIERDPLDFLDGYKQRCFGLPPSEVTYIPMGPAPRRDETESLGLHGGNLEDEDLDLLDSESQCDEEMESQPQDGSVTELGLRGGSGSPPRYHFPNVWSSGASRCGRGYEGLARGLTRLLSLNTAERDVALIFTILSPSNGRTEVKATVQVPIAVPDADEEGALSDVLARIEAQESPRVFIRKGRDEAPGTFEPKPLEGGIATITIKGKDGLERVGYLRTASRPNLNHSVAQYAPGYQHTINALIGSHHQYVTFPEVVGPAGPVSIYSCEDLPQKLVSDMATHTYCSIKAKVKPLDPHIVPVILPDSQNFHKSNAIELFRQNLGDLEGLNRVVEHALSRQPHRGQHTTGIHIFFPGEDFQDGDYQQAVFIELADGKATQAALDQWSQKVGGSKYYNPAGVSLVALPWYDTYILSMPHSMQTAPDYKPVEVRLHECTLDLFKLRVSTHLYTNLYQPYSKEHTLILEDDTRSYRHIIAFGCTEANWRRIRLRFMSQNIQITLKTQDQEVRWRAASSSESYTGSSHHASVKSGSTGFSPFGVKSSVGSTKSFETSKSQEIADNLYRTYSSRLNDFMQMKGSDNSMRDLTVWDTPSIFTNPMKPVMPLHAPSLESVIRTGPDVPAITLGMRTATEMARLEREVHTLRGQLLDRIRVCPYIDCEQRFSFLDTQGFERHIKYEHKILQCSLCTAFPPPNGKDLDIDRSLLSMDREQILQHMSDVHVEQLQSFILPPKGAGRGSKVWEKATPEQKKKVQLILFPFCIHCGRHELKLDDPEDMFYHHLTCRGNDAENRKRLTPAPFCKACGGPATTNTYGQIRCADAACAIHDPNVECNKDCCEKCGFNQSGCSKAYRTKHGHFCRALPGGDWDGVNRFCPFCGIFVEDLDAEEQEEHIWLCRERPQPRPTKCPSCDESSATLLYTPQEVQRHLETCHGGSARCPWCEEYLVGKSTQLEWSDGAKHYHFAHHMGQVAPSVRTETEDGAIPGSQCPYFHECGAHTTDMSGDQWSRHMERNHPTRTFYPNGMPDSNRSGPPSGYSSHSLSANSHHNKHGKRVGNHGAHKLTATVPGSSSHSSGKKRPHSHDMPPPHPAAASSASAGSGGLFSKDTWGSAIVDDDDSEWSYESNGKRRKVSFEHDPTYAQSHSHGSAKYEPYEYMDTRQDSDQGQDLDQDMAGAPPQSPQQHKKKIPAAKGKGTPAKPATQATKTATGAAGVSTATTGGEHPPGWPWKDIYVSSKTTKKASSTPTTATAPVVGERVPGEPYIAEITSIIRPGQQYQQHQQEQHHQQEEEVRMPSPTAAAPQVGPRGPGEPYIASITPIIRPTPVASVEGEGEEEEGDVIKTGLFAGTPRASGRKTRPTAAKLASEAEATAAATPAASTGRRGQTPAKSPTKTTANTRTTRSVSLAEETASLPPPTEEPAAAKTTRAGSPAKRGRPRK</sequence>
<feature type="region of interest" description="Disordered" evidence="1">
    <location>
        <begin position="1236"/>
        <end position="1350"/>
    </location>
</feature>
<feature type="compositionally biased region" description="Low complexity" evidence="1">
    <location>
        <begin position="1309"/>
        <end position="1340"/>
    </location>
</feature>
<feature type="compositionally biased region" description="Low complexity" evidence="1">
    <location>
        <begin position="1511"/>
        <end position="1531"/>
    </location>
</feature>
<feature type="region of interest" description="Disordered" evidence="1">
    <location>
        <begin position="1393"/>
        <end position="1558"/>
    </location>
</feature>
<accession>A0ABR1V338</accession>
<reference evidence="2 3" key="1">
    <citation type="submission" date="2023-01" db="EMBL/GenBank/DDBJ databases">
        <title>Analysis of 21 Apiospora genomes using comparative genomics revels a genus with tremendous synthesis potential of carbohydrate active enzymes and secondary metabolites.</title>
        <authorList>
            <person name="Sorensen T."/>
        </authorList>
    </citation>
    <scope>NUCLEOTIDE SEQUENCE [LARGE SCALE GENOMIC DNA]</scope>
    <source>
        <strain evidence="2 3">CBS 135458</strain>
    </source>
</reference>
<comment type="caution">
    <text evidence="2">The sequence shown here is derived from an EMBL/GenBank/DDBJ whole genome shotgun (WGS) entry which is preliminary data.</text>
</comment>
<name>A0ABR1V338_9PEZI</name>
<feature type="region of interest" description="Disordered" evidence="1">
    <location>
        <begin position="151"/>
        <end position="211"/>
    </location>
</feature>
<dbReference type="RefSeq" id="XP_066715432.1">
    <property type="nucleotide sequence ID" value="XM_066858490.1"/>
</dbReference>
<keyword evidence="3" id="KW-1185">Reference proteome</keyword>
<feature type="compositionally biased region" description="Low complexity" evidence="1">
    <location>
        <begin position="1538"/>
        <end position="1547"/>
    </location>
</feature>
<feature type="region of interest" description="Disordered" evidence="1">
    <location>
        <begin position="1357"/>
        <end position="1376"/>
    </location>
</feature>
<organism evidence="2 3">
    <name type="scientific">Apiospora phragmitis</name>
    <dbReference type="NCBI Taxonomy" id="2905665"/>
    <lineage>
        <taxon>Eukaryota</taxon>
        <taxon>Fungi</taxon>
        <taxon>Dikarya</taxon>
        <taxon>Ascomycota</taxon>
        <taxon>Pezizomycotina</taxon>
        <taxon>Sordariomycetes</taxon>
        <taxon>Xylariomycetidae</taxon>
        <taxon>Amphisphaeriales</taxon>
        <taxon>Apiosporaceae</taxon>
        <taxon>Apiospora</taxon>
    </lineage>
</organism>
<proteinExistence type="predicted"/>
<feature type="compositionally biased region" description="Acidic residues" evidence="1">
    <location>
        <begin position="172"/>
        <end position="191"/>
    </location>
</feature>
<feature type="compositionally biased region" description="Low complexity" evidence="1">
    <location>
        <begin position="1154"/>
        <end position="1165"/>
    </location>
</feature>
<feature type="compositionally biased region" description="Low complexity" evidence="1">
    <location>
        <begin position="1357"/>
        <end position="1373"/>
    </location>
</feature>
<dbReference type="Proteomes" id="UP001480595">
    <property type="component" value="Unassembled WGS sequence"/>
</dbReference>
<evidence type="ECO:0000313" key="2">
    <source>
        <dbReference type="EMBL" id="KAK8064443.1"/>
    </source>
</evidence>
<dbReference type="EMBL" id="JAQQWL010000007">
    <property type="protein sequence ID" value="KAK8064443.1"/>
    <property type="molecule type" value="Genomic_DNA"/>
</dbReference>
<feature type="compositionally biased region" description="Basic residues" evidence="1">
    <location>
        <begin position="1166"/>
        <end position="1180"/>
    </location>
</feature>
<feature type="compositionally biased region" description="Basic and acidic residues" evidence="1">
    <location>
        <begin position="1401"/>
        <end position="1412"/>
    </location>
</feature>
<feature type="compositionally biased region" description="Low complexity" evidence="1">
    <location>
        <begin position="1478"/>
        <end position="1499"/>
    </location>
</feature>
<evidence type="ECO:0000256" key="1">
    <source>
        <dbReference type="SAM" id="MobiDB-lite"/>
    </source>
</evidence>
<feature type="region of interest" description="Disordered" evidence="1">
    <location>
        <begin position="1133"/>
        <end position="1222"/>
    </location>
</feature>
<evidence type="ECO:0008006" key="4">
    <source>
        <dbReference type="Google" id="ProtNLM"/>
    </source>
</evidence>
<dbReference type="GeneID" id="92091553"/>
<evidence type="ECO:0000313" key="3">
    <source>
        <dbReference type="Proteomes" id="UP001480595"/>
    </source>
</evidence>
<protein>
    <recommendedName>
        <fullName evidence="4">C2H2-type domain-containing protein</fullName>
    </recommendedName>
</protein>